<name>A0AA89AJE5_9ASTE</name>
<dbReference type="EMBL" id="JAVXUP010002259">
    <property type="protein sequence ID" value="KAK3004427.1"/>
    <property type="molecule type" value="Genomic_DNA"/>
</dbReference>
<dbReference type="PANTHER" id="PTHR33070:SF115">
    <property type="entry name" value="T23E18.15"/>
    <property type="match status" value="1"/>
</dbReference>
<evidence type="ECO:0000313" key="4">
    <source>
        <dbReference type="Proteomes" id="UP001188597"/>
    </source>
</evidence>
<protein>
    <submittedName>
        <fullName evidence="3">Uncharacterized protein</fullName>
    </submittedName>
</protein>
<evidence type="ECO:0000256" key="1">
    <source>
        <dbReference type="SAM" id="Coils"/>
    </source>
</evidence>
<reference evidence="3" key="1">
    <citation type="submission" date="2022-12" db="EMBL/GenBank/DDBJ databases">
        <title>Draft genome assemblies for two species of Escallonia (Escalloniales).</title>
        <authorList>
            <person name="Chanderbali A."/>
            <person name="Dervinis C."/>
            <person name="Anghel I."/>
            <person name="Soltis D."/>
            <person name="Soltis P."/>
            <person name="Zapata F."/>
        </authorList>
    </citation>
    <scope>NUCLEOTIDE SEQUENCE</scope>
    <source>
        <strain evidence="3">UCBG64.0493</strain>
        <tissue evidence="3">Leaf</tissue>
    </source>
</reference>
<feature type="compositionally biased region" description="Polar residues" evidence="2">
    <location>
        <begin position="7"/>
        <end position="28"/>
    </location>
</feature>
<keyword evidence="4" id="KW-1185">Reference proteome</keyword>
<keyword evidence="1" id="KW-0175">Coiled coil</keyword>
<dbReference type="Proteomes" id="UP001188597">
    <property type="component" value="Unassembled WGS sequence"/>
</dbReference>
<dbReference type="InterPro" id="IPR004320">
    <property type="entry name" value="BPS1_pln"/>
</dbReference>
<evidence type="ECO:0000256" key="2">
    <source>
        <dbReference type="SAM" id="MobiDB-lite"/>
    </source>
</evidence>
<comment type="caution">
    <text evidence="3">The sequence shown here is derived from an EMBL/GenBank/DDBJ whole genome shotgun (WGS) entry which is preliminary data.</text>
</comment>
<sequence>MADSLTIRKTTCHSRSNSLPARSHPLTSSVEDSLDQLKASEVTSSSSASALFSQLDNLEHLHEHLHDLIQLPSIQRALAHDNYRTDEVLDGSLRLLDVCGTARDVLLQTKQSIQELELSFEEEAGEKLNSDYMARAKQSYMTHTKLLIKGWFQQLPKYYLLIQSLTTFFYQKNMASSLSIPKSVGHARSNSFPARSHPLTSSVEDHLFRLKASEAASSSPSSIFHQLNSLKDLHECLCDWIHLPSVQQTLSNEKHRGDKFLDGSLGLLDICGSARDVLLQTNESIQEFESSLHRKRREAGLPCEIGAYLTSRKKLNKIASKCIKNFKTWEKRPTVLLNNDRDLVAIVNVTFGNVIQKLEDGLESTFRLRTSEASSSSSASSLIDQLGCLKGLHEQLQELILLPSTQRTLSYEKSGADEVLNGSLRLLDVCGTVRDVFLQTKETIQELESSLRRKRGETSLSRDISAYLKSRKTMTKKVSKSIKDLKNSEQQCPSVLIDEDSDLVATLKMFREVEIFLSLEICTVLCVRDKVIIKAKQLVITTKFMQPKHISSDAEGKTNKHEVKKIDEALYALTIQKSCEGTHTEAVQDLQKQMQTFERVIQELEEGLEPVATYSCASIFYYGSTHLVGDCNDGAMIGVLREVENISFPVLESLLSSVSRTKAPSNWILVSKYIQPKLVAREGEQQNGNEVDKIDAALGALKCQSNTKQVQNLLKPLEALESNIQDIDEELDSVLRLRTSEASSSSSASSLLDQLGCLKGLHEQLQDLIQLPSTQRTLSYEKSGADEVLNGSLMLLDVCGTVRDVFLQTKESIQELESSLRRKRGETGWSHDIGAYLKSRKTMTKKVFKFVKDLKNSEKQCPSVLIDEDSDLVAILKMLREVEIVSFSVLKSAMFYVSGTNSISKQSSWSIATKIMQQKRISCDAEGKTNEHEVKKIDGALYALTIQKSCEGTHIEAVQDLQKQLQTFERVIQELEEGLELVFRCLLKTRTKESTQELESSLRMKRGETSLSRDVSAYLNSRKTVIKKVSKCIKDLKSSEKHCPLCTLNTIRRKVAISVAVTKMTVSKTSGGHEHKLYHMKKSSKWEGEILNGSDKLMATVAEELLGANGIISLKNFELLLSAIKRRTATIYVATVSKKHGYSALTRETRVQVPATEFSFLLCSLSRQKPKAVLTQSNWFRVSKLKQSKRVACEGEQQNCDKVDKVDAALDALKCHSNVKQMQNVLKPLETLELNFQEIEEELDSLLRMAAPIPTPKTASHTRSISLPTRSHPLTLCVEQQLHRIRTTGVASKPSSSTSACQSLSGLKDLYQCVNDMLHAQLAQQSLSSEQHGKCMEDVLDRSIRYMDVCSATRDVLSLMRGSVQNLESSLRRRRGEDCGYANEILDYMVCKKKVNKMAGKCIGNLKKLVKHHGSVHLDGERSPSAMIGVLREVEEISCQVLKSFLSFISKPKTVPTQSNWFKVSKLMQSKRVACEGEQQKCDEVDKVDAALDALKCHSNVKQMQNVLKPLEALELSFQEIEEELDSVLRCLIRIRVSLLNKKQWGDTAGFLVSYFTWSQMKL</sequence>
<evidence type="ECO:0000313" key="3">
    <source>
        <dbReference type="EMBL" id="KAK3004427.1"/>
    </source>
</evidence>
<accession>A0AA89AJE5</accession>
<dbReference type="Pfam" id="PF03087">
    <property type="entry name" value="BPS1"/>
    <property type="match status" value="8"/>
</dbReference>
<feature type="region of interest" description="Disordered" evidence="2">
    <location>
        <begin position="1"/>
        <end position="28"/>
    </location>
</feature>
<proteinExistence type="predicted"/>
<feature type="coiled-coil region" evidence="1">
    <location>
        <begin position="710"/>
        <end position="737"/>
    </location>
</feature>
<dbReference type="PANTHER" id="PTHR33070">
    <property type="entry name" value="OS06G0725500 PROTEIN"/>
    <property type="match status" value="1"/>
</dbReference>
<gene>
    <name evidence="3" type="ORF">RJ639_020149</name>
</gene>
<dbReference type="GO" id="GO:0048367">
    <property type="term" value="P:shoot system development"/>
    <property type="evidence" value="ECO:0007669"/>
    <property type="project" value="InterPro"/>
</dbReference>
<organism evidence="3 4">
    <name type="scientific">Escallonia herrerae</name>
    <dbReference type="NCBI Taxonomy" id="1293975"/>
    <lineage>
        <taxon>Eukaryota</taxon>
        <taxon>Viridiplantae</taxon>
        <taxon>Streptophyta</taxon>
        <taxon>Embryophyta</taxon>
        <taxon>Tracheophyta</taxon>
        <taxon>Spermatophyta</taxon>
        <taxon>Magnoliopsida</taxon>
        <taxon>eudicotyledons</taxon>
        <taxon>Gunneridae</taxon>
        <taxon>Pentapetalae</taxon>
        <taxon>asterids</taxon>
        <taxon>campanulids</taxon>
        <taxon>Escalloniales</taxon>
        <taxon>Escalloniaceae</taxon>
        <taxon>Escallonia</taxon>
    </lineage>
</organism>
<dbReference type="GO" id="GO:0048364">
    <property type="term" value="P:root development"/>
    <property type="evidence" value="ECO:0007669"/>
    <property type="project" value="InterPro"/>
</dbReference>